<dbReference type="InterPro" id="IPR001138">
    <property type="entry name" value="Zn2Cys6_DnaBD"/>
</dbReference>
<dbReference type="SMART" id="SM00906">
    <property type="entry name" value="Fungal_trans"/>
    <property type="match status" value="1"/>
</dbReference>
<evidence type="ECO:0000256" key="4">
    <source>
        <dbReference type="ARBA" id="ARBA00023015"/>
    </source>
</evidence>
<comment type="caution">
    <text evidence="10">The sequence shown here is derived from an EMBL/GenBank/DDBJ whole genome shotgun (WGS) entry which is preliminary data.</text>
</comment>
<dbReference type="CDD" id="cd00067">
    <property type="entry name" value="GAL4"/>
    <property type="match status" value="1"/>
</dbReference>
<dbReference type="GO" id="GO:0008270">
    <property type="term" value="F:zinc ion binding"/>
    <property type="evidence" value="ECO:0007669"/>
    <property type="project" value="InterPro"/>
</dbReference>
<feature type="coiled-coil region" evidence="8">
    <location>
        <begin position="50"/>
        <end position="77"/>
    </location>
</feature>
<proteinExistence type="predicted"/>
<organism evidence="10 11">
    <name type="scientific">Maudiozyma exigua</name>
    <name type="common">Yeast</name>
    <name type="synonym">Kazachstania exigua</name>
    <dbReference type="NCBI Taxonomy" id="34358"/>
    <lineage>
        <taxon>Eukaryota</taxon>
        <taxon>Fungi</taxon>
        <taxon>Dikarya</taxon>
        <taxon>Ascomycota</taxon>
        <taxon>Saccharomycotina</taxon>
        <taxon>Saccharomycetes</taxon>
        <taxon>Saccharomycetales</taxon>
        <taxon>Saccharomycetaceae</taxon>
        <taxon>Maudiozyma</taxon>
    </lineage>
</organism>
<dbReference type="AlphaFoldDB" id="A0A9P6W2C3"/>
<keyword evidence="11" id="KW-1185">Reference proteome</keyword>
<dbReference type="Proteomes" id="UP000750334">
    <property type="component" value="Unassembled WGS sequence"/>
</dbReference>
<sequence length="653" mass="74778">MARGTIATVKRNSCINCKHRKVRCDLKTPCSICLRRKDTCVYPTTDNRTIRRSVNSIRQLEVRLAQLEDALLQIRNIPSVDIEIIKILDKTAVAGNANDKGNFYDSRVNQFNILTIPENDNSGSAILGPISVYKKYDSSEGTPKMQLPSKDVTNDVFYDNMFEVDGITFYKFVPCAKTLFDEDLYDSIGSFFKWQYQSNYLFIHRESFLYHFLLLDFDNDFVSEELIYSIAAVGARFSSNDRLRIQADSYYNHARKSIFISPDTLEIDFSKATLTKLQSLLCLAFFDISKGSLTTGWILSGIAFRIGSNIGFERDPSEWIYGQQSSLNIRPGYPFDLKAVQRRIYWGTYIADHFISMIFGRYPSLKRMESSIMPSSDLYNLPEITNFLYYDVRLETHYTCDILITLQTLVKLARISESMILDVFSSITNTKAGTPQRDMAIKERLEKLEMYNDLLDKWTLELPESLHLNQESLLNSGHNYLFLSVRSSYFLTRLSLNRPFVQYTDNVAPNKSVEVCEMVLSDLFLVLKSMDDISSLQQFEPTLPMVYSLVLGTSIITLKMSCGYDSIGKFEIRNTLDLFLKYLHISSGSVEIAKTAISVANTTTENMKESHPSKISPESTLEDTFLDKLFNGDIIDFVLDPEFFRLDSMEGTY</sequence>
<dbReference type="PANTHER" id="PTHR31313:SF81">
    <property type="entry name" value="TY1 ENHANCER ACTIVATOR"/>
    <property type="match status" value="1"/>
</dbReference>
<dbReference type="InterPro" id="IPR051615">
    <property type="entry name" value="Transcr_Regulatory_Elem"/>
</dbReference>
<evidence type="ECO:0000256" key="1">
    <source>
        <dbReference type="ARBA" id="ARBA00004123"/>
    </source>
</evidence>
<evidence type="ECO:0000313" key="11">
    <source>
        <dbReference type="Proteomes" id="UP000750334"/>
    </source>
</evidence>
<keyword evidence="4" id="KW-0805">Transcription regulation</keyword>
<dbReference type="PROSITE" id="PS00463">
    <property type="entry name" value="ZN2_CY6_FUNGAL_1"/>
    <property type="match status" value="1"/>
</dbReference>
<dbReference type="SUPFAM" id="SSF57701">
    <property type="entry name" value="Zn2/Cys6 DNA-binding domain"/>
    <property type="match status" value="1"/>
</dbReference>
<dbReference type="InterPro" id="IPR007219">
    <property type="entry name" value="XnlR_reg_dom"/>
</dbReference>
<evidence type="ECO:0000256" key="8">
    <source>
        <dbReference type="SAM" id="Coils"/>
    </source>
</evidence>
<dbReference type="Pfam" id="PF00172">
    <property type="entry name" value="Zn_clus"/>
    <property type="match status" value="1"/>
</dbReference>
<keyword evidence="5" id="KW-0238">DNA-binding</keyword>
<dbReference type="SMART" id="SM00066">
    <property type="entry name" value="GAL4"/>
    <property type="match status" value="1"/>
</dbReference>
<evidence type="ECO:0000259" key="9">
    <source>
        <dbReference type="PROSITE" id="PS50048"/>
    </source>
</evidence>
<accession>A0A9P6W2C3</accession>
<keyword evidence="3" id="KW-0862">Zinc</keyword>
<evidence type="ECO:0000256" key="3">
    <source>
        <dbReference type="ARBA" id="ARBA00022833"/>
    </source>
</evidence>
<evidence type="ECO:0000256" key="7">
    <source>
        <dbReference type="ARBA" id="ARBA00023242"/>
    </source>
</evidence>
<evidence type="ECO:0000256" key="2">
    <source>
        <dbReference type="ARBA" id="ARBA00022723"/>
    </source>
</evidence>
<dbReference type="EMBL" id="PUHR01000156">
    <property type="protein sequence ID" value="KAG0661744.1"/>
    <property type="molecule type" value="Genomic_DNA"/>
</dbReference>
<dbReference type="OrthoDB" id="2428527at2759"/>
<dbReference type="Gene3D" id="4.10.240.10">
    <property type="entry name" value="Zn(2)-C6 fungal-type DNA-binding domain"/>
    <property type="match status" value="1"/>
</dbReference>
<reference evidence="10 11" key="1">
    <citation type="submission" date="2020-11" db="EMBL/GenBank/DDBJ databases">
        <title>Kefir isolates.</title>
        <authorList>
            <person name="Marcisauskas S."/>
            <person name="Kim Y."/>
            <person name="Blasche S."/>
        </authorList>
    </citation>
    <scope>NUCLEOTIDE SEQUENCE [LARGE SCALE GENOMIC DNA]</scope>
    <source>
        <strain evidence="10 11">OG2</strain>
    </source>
</reference>
<feature type="domain" description="Zn(2)-C6 fungal-type" evidence="9">
    <location>
        <begin position="13"/>
        <end position="42"/>
    </location>
</feature>
<evidence type="ECO:0000256" key="5">
    <source>
        <dbReference type="ARBA" id="ARBA00023125"/>
    </source>
</evidence>
<name>A0A9P6W2C3_MAUEX</name>
<dbReference type="InterPro" id="IPR036864">
    <property type="entry name" value="Zn2-C6_fun-type_DNA-bd_sf"/>
</dbReference>
<dbReference type="GO" id="GO:0005634">
    <property type="term" value="C:nucleus"/>
    <property type="evidence" value="ECO:0007669"/>
    <property type="project" value="UniProtKB-SubCell"/>
</dbReference>
<dbReference type="GO" id="GO:0006351">
    <property type="term" value="P:DNA-templated transcription"/>
    <property type="evidence" value="ECO:0007669"/>
    <property type="project" value="InterPro"/>
</dbReference>
<dbReference type="PANTHER" id="PTHR31313">
    <property type="entry name" value="TY1 ENHANCER ACTIVATOR"/>
    <property type="match status" value="1"/>
</dbReference>
<evidence type="ECO:0000313" key="10">
    <source>
        <dbReference type="EMBL" id="KAG0661744.1"/>
    </source>
</evidence>
<keyword evidence="2" id="KW-0479">Metal-binding</keyword>
<dbReference type="PROSITE" id="PS50048">
    <property type="entry name" value="ZN2_CY6_FUNGAL_2"/>
    <property type="match status" value="1"/>
</dbReference>
<dbReference type="GO" id="GO:0000981">
    <property type="term" value="F:DNA-binding transcription factor activity, RNA polymerase II-specific"/>
    <property type="evidence" value="ECO:0007669"/>
    <property type="project" value="InterPro"/>
</dbReference>
<comment type="subcellular location">
    <subcellularLocation>
        <location evidence="1">Nucleus</location>
    </subcellularLocation>
</comment>
<dbReference type="GO" id="GO:0003677">
    <property type="term" value="F:DNA binding"/>
    <property type="evidence" value="ECO:0007669"/>
    <property type="project" value="UniProtKB-KW"/>
</dbReference>
<protein>
    <recommendedName>
        <fullName evidence="9">Zn(2)-C6 fungal-type domain-containing protein</fullName>
    </recommendedName>
</protein>
<keyword evidence="8" id="KW-0175">Coiled coil</keyword>
<dbReference type="Pfam" id="PF04082">
    <property type="entry name" value="Fungal_trans"/>
    <property type="match status" value="1"/>
</dbReference>
<evidence type="ECO:0000256" key="6">
    <source>
        <dbReference type="ARBA" id="ARBA00023163"/>
    </source>
</evidence>
<gene>
    <name evidence="10" type="ORF">C6P45_001269</name>
</gene>
<keyword evidence="7" id="KW-0539">Nucleus</keyword>
<keyword evidence="6" id="KW-0804">Transcription</keyword>
<dbReference type="CDD" id="cd12148">
    <property type="entry name" value="fungal_TF_MHR"/>
    <property type="match status" value="1"/>
</dbReference>